<evidence type="ECO:0000313" key="2">
    <source>
        <dbReference type="EMBL" id="QDQ09580.1"/>
    </source>
</evidence>
<reference evidence="2 3" key="1">
    <citation type="journal article" date="2019" name="J. Ind. Microbiol. Biotechnol.">
        <title>The complete genomic sequence of Streptomyces spectabilis NRRL-2792 and identification of secondary metabolite biosynthetic gene clusters.</title>
        <authorList>
            <person name="Sinha A."/>
            <person name="Phillips-Salemka S."/>
            <person name="Niraula T.A."/>
            <person name="Short K.A."/>
            <person name="Niraula N.P."/>
        </authorList>
    </citation>
    <scope>NUCLEOTIDE SEQUENCE [LARGE SCALE GENOMIC DNA]</scope>
    <source>
        <strain evidence="2 3">NRRL 2792</strain>
    </source>
</reference>
<dbReference type="EMBL" id="CP040916">
    <property type="protein sequence ID" value="QDQ09580.1"/>
    <property type="molecule type" value="Genomic_DNA"/>
</dbReference>
<proteinExistence type="predicted"/>
<feature type="compositionally biased region" description="Pro residues" evidence="1">
    <location>
        <begin position="86"/>
        <end position="95"/>
    </location>
</feature>
<dbReference type="Proteomes" id="UP000316806">
    <property type="component" value="Chromosome"/>
</dbReference>
<accession>A0A516R1S9</accession>
<sequence>MTTRDGGSWLRRWGVDEGTSRELCDPQRALTFFTLKEHIARSFTERGIEEPWVAPHALVASMLIARRVQPRRAHLAQGPDGRPDQEPPAPNISPG</sequence>
<feature type="region of interest" description="Disordered" evidence="1">
    <location>
        <begin position="70"/>
        <end position="95"/>
    </location>
</feature>
<protein>
    <submittedName>
        <fullName evidence="2">Uncharacterized protein</fullName>
    </submittedName>
</protein>
<evidence type="ECO:0000313" key="3">
    <source>
        <dbReference type="Proteomes" id="UP000316806"/>
    </source>
</evidence>
<gene>
    <name evidence="2" type="ORF">FH965_02575</name>
</gene>
<dbReference type="AlphaFoldDB" id="A0A516R1S9"/>
<organism evidence="2 3">
    <name type="scientific">Streptomyces spectabilis</name>
    <dbReference type="NCBI Taxonomy" id="68270"/>
    <lineage>
        <taxon>Bacteria</taxon>
        <taxon>Bacillati</taxon>
        <taxon>Actinomycetota</taxon>
        <taxon>Actinomycetes</taxon>
        <taxon>Kitasatosporales</taxon>
        <taxon>Streptomycetaceae</taxon>
        <taxon>Streptomyces</taxon>
    </lineage>
</organism>
<evidence type="ECO:0000256" key="1">
    <source>
        <dbReference type="SAM" id="MobiDB-lite"/>
    </source>
</evidence>
<name>A0A516R1S9_STRST</name>
<dbReference type="RefSeq" id="WP_144001158.1">
    <property type="nucleotide sequence ID" value="NZ_CP040916.1"/>
</dbReference>